<proteinExistence type="predicted"/>
<feature type="transmembrane region" description="Helical" evidence="1">
    <location>
        <begin position="35"/>
        <end position="56"/>
    </location>
</feature>
<feature type="transmembrane region" description="Helical" evidence="1">
    <location>
        <begin position="6"/>
        <end position="23"/>
    </location>
</feature>
<accession>A0A8J3CKV9</accession>
<evidence type="ECO:0000313" key="3">
    <source>
        <dbReference type="EMBL" id="GGM79515.1"/>
    </source>
</evidence>
<feature type="transmembrane region" description="Helical" evidence="1">
    <location>
        <begin position="68"/>
        <end position="90"/>
    </location>
</feature>
<keyword evidence="1" id="KW-0472">Membrane</keyword>
<dbReference type="AlphaFoldDB" id="A0A8J3CKV9"/>
<reference evidence="3" key="2">
    <citation type="submission" date="2020-09" db="EMBL/GenBank/DDBJ databases">
        <authorList>
            <person name="Sun Q."/>
            <person name="Zhou Y."/>
        </authorList>
    </citation>
    <scope>NUCLEOTIDE SEQUENCE</scope>
    <source>
        <strain evidence="3">CGMCC 4.5737</strain>
    </source>
</reference>
<dbReference type="EMBL" id="BMMK01000044">
    <property type="protein sequence ID" value="GGM79515.1"/>
    <property type="molecule type" value="Genomic_DNA"/>
</dbReference>
<dbReference type="Pfam" id="PF20182">
    <property type="entry name" value="DUF6545"/>
    <property type="match status" value="1"/>
</dbReference>
<feature type="domain" description="DUF6545" evidence="2">
    <location>
        <begin position="256"/>
        <end position="387"/>
    </location>
</feature>
<sequence length="411" mass="45262">MNFDVIYILAGGTGLAVALYKLWGLRRRWGQATVWSLVLSVSSVSACALASAPQVGSWINAVTGIPNLGFFLAYEFATIFSAATLALVLFWRHHFTHAWHWVRRIIGGYSLVLVILAATFFAADLPTERLKDFDSYYAHQPSVATFITVYGAASILAAAAQLYQCWSASVEAFAAGTVRLRWLARGLRAYMITASCPLAVSAIKILNVVALWADSRALTTINTAAPVLSVAVGAPPLVAAVVLPVWGPRLTDLRQWGARWRRFWYLRPLHRQLRQVDPNKVLVVRRFDSRHRVRRIVHELNDWRWDLRPYLSPRVGEVAAAMADQAGLSGPQHAALVEAAQLNAALLRLRGQGEQVEPSPTAPSFDTPHDSADLTDEHAWWVLVARASHHPLVPAILAAVADDYDPTPTSS</sequence>
<protein>
    <recommendedName>
        <fullName evidence="2">DUF6545 domain-containing protein</fullName>
    </recommendedName>
</protein>
<feature type="transmembrane region" description="Helical" evidence="1">
    <location>
        <begin position="225"/>
        <end position="246"/>
    </location>
</feature>
<feature type="transmembrane region" description="Helical" evidence="1">
    <location>
        <begin position="143"/>
        <end position="163"/>
    </location>
</feature>
<dbReference type="RefSeq" id="WP_189061588.1">
    <property type="nucleotide sequence ID" value="NZ_BMMK01000044.1"/>
</dbReference>
<gene>
    <name evidence="3" type="ORF">GCM10012275_57690</name>
</gene>
<keyword evidence="1" id="KW-1133">Transmembrane helix</keyword>
<evidence type="ECO:0000313" key="4">
    <source>
        <dbReference type="Proteomes" id="UP000637578"/>
    </source>
</evidence>
<evidence type="ECO:0000256" key="1">
    <source>
        <dbReference type="SAM" id="Phobius"/>
    </source>
</evidence>
<feature type="transmembrane region" description="Helical" evidence="1">
    <location>
        <begin position="102"/>
        <end position="123"/>
    </location>
</feature>
<comment type="caution">
    <text evidence="3">The sequence shown here is derived from an EMBL/GenBank/DDBJ whole genome shotgun (WGS) entry which is preliminary data.</text>
</comment>
<organism evidence="3 4">
    <name type="scientific">Longimycelium tulufanense</name>
    <dbReference type="NCBI Taxonomy" id="907463"/>
    <lineage>
        <taxon>Bacteria</taxon>
        <taxon>Bacillati</taxon>
        <taxon>Actinomycetota</taxon>
        <taxon>Actinomycetes</taxon>
        <taxon>Pseudonocardiales</taxon>
        <taxon>Pseudonocardiaceae</taxon>
        <taxon>Longimycelium</taxon>
    </lineage>
</organism>
<keyword evidence="4" id="KW-1185">Reference proteome</keyword>
<dbReference type="InterPro" id="IPR046675">
    <property type="entry name" value="DUF6545"/>
</dbReference>
<evidence type="ECO:0000259" key="2">
    <source>
        <dbReference type="Pfam" id="PF20182"/>
    </source>
</evidence>
<keyword evidence="1" id="KW-0812">Transmembrane</keyword>
<reference evidence="3" key="1">
    <citation type="journal article" date="2014" name="Int. J. Syst. Evol. Microbiol.">
        <title>Complete genome sequence of Corynebacterium casei LMG S-19264T (=DSM 44701T), isolated from a smear-ripened cheese.</title>
        <authorList>
            <consortium name="US DOE Joint Genome Institute (JGI-PGF)"/>
            <person name="Walter F."/>
            <person name="Albersmeier A."/>
            <person name="Kalinowski J."/>
            <person name="Ruckert C."/>
        </authorList>
    </citation>
    <scope>NUCLEOTIDE SEQUENCE</scope>
    <source>
        <strain evidence="3">CGMCC 4.5737</strain>
    </source>
</reference>
<dbReference type="InterPro" id="IPR050039">
    <property type="entry name" value="MAB_1171c-like"/>
</dbReference>
<dbReference type="Proteomes" id="UP000637578">
    <property type="component" value="Unassembled WGS sequence"/>
</dbReference>
<feature type="transmembrane region" description="Helical" evidence="1">
    <location>
        <begin position="189"/>
        <end position="213"/>
    </location>
</feature>
<dbReference type="NCBIfam" id="NF042915">
    <property type="entry name" value="MAB_1171c_fam"/>
    <property type="match status" value="1"/>
</dbReference>
<name>A0A8J3CKV9_9PSEU</name>